<accession>A0A915LUR5</accession>
<organism evidence="2 3">
    <name type="scientific">Meloidogyne javanica</name>
    <name type="common">Root-knot nematode worm</name>
    <dbReference type="NCBI Taxonomy" id="6303"/>
    <lineage>
        <taxon>Eukaryota</taxon>
        <taxon>Metazoa</taxon>
        <taxon>Ecdysozoa</taxon>
        <taxon>Nematoda</taxon>
        <taxon>Chromadorea</taxon>
        <taxon>Rhabditida</taxon>
        <taxon>Tylenchina</taxon>
        <taxon>Tylenchomorpha</taxon>
        <taxon>Tylenchoidea</taxon>
        <taxon>Meloidogynidae</taxon>
        <taxon>Meloidogyninae</taxon>
        <taxon>Meloidogyne</taxon>
        <taxon>Meloidogyne incognita group</taxon>
    </lineage>
</organism>
<feature type="region of interest" description="Disordered" evidence="1">
    <location>
        <begin position="57"/>
        <end position="105"/>
    </location>
</feature>
<proteinExistence type="predicted"/>
<reference evidence="3" key="1">
    <citation type="submission" date="2022-11" db="UniProtKB">
        <authorList>
            <consortium name="WormBaseParasite"/>
        </authorList>
    </citation>
    <scope>IDENTIFICATION</scope>
</reference>
<sequence>MSEIEELSSDAILTQRELGILYIRVRRIETFAESELNFPRPLFPLNDTIDAIRARLRAREQRNGGQHQQQNMAPQKNGHVDQVVPQQQQTTTTQGSSDQVVPERE</sequence>
<keyword evidence="2" id="KW-1185">Reference proteome</keyword>
<name>A0A915LUR5_MELJA</name>
<evidence type="ECO:0000256" key="1">
    <source>
        <dbReference type="SAM" id="MobiDB-lite"/>
    </source>
</evidence>
<evidence type="ECO:0000313" key="2">
    <source>
        <dbReference type="Proteomes" id="UP000887561"/>
    </source>
</evidence>
<dbReference type="AlphaFoldDB" id="A0A915LUR5"/>
<feature type="compositionally biased region" description="Low complexity" evidence="1">
    <location>
        <begin position="80"/>
        <end position="105"/>
    </location>
</feature>
<dbReference type="WBParaSite" id="scaffold17011_cov148.g18478">
    <property type="protein sequence ID" value="scaffold17011_cov148.g18478"/>
    <property type="gene ID" value="scaffold17011_cov148.g18478"/>
</dbReference>
<dbReference type="Proteomes" id="UP000887561">
    <property type="component" value="Unplaced"/>
</dbReference>
<feature type="compositionally biased region" description="Polar residues" evidence="1">
    <location>
        <begin position="63"/>
        <end position="74"/>
    </location>
</feature>
<evidence type="ECO:0000313" key="3">
    <source>
        <dbReference type="WBParaSite" id="scaffold17011_cov148.g18478"/>
    </source>
</evidence>
<protein>
    <submittedName>
        <fullName evidence="3">Uncharacterized protein</fullName>
    </submittedName>
</protein>